<dbReference type="InterPro" id="IPR051533">
    <property type="entry name" value="WaaL-like"/>
</dbReference>
<evidence type="ECO:0000313" key="8">
    <source>
        <dbReference type="Proteomes" id="UP000564806"/>
    </source>
</evidence>
<name>A0A850EJP6_9BACL</name>
<accession>A0A850EJP6</accession>
<feature type="transmembrane region" description="Helical" evidence="5">
    <location>
        <begin position="456"/>
        <end position="474"/>
    </location>
</feature>
<dbReference type="InterPro" id="IPR011990">
    <property type="entry name" value="TPR-like_helical_dom_sf"/>
</dbReference>
<dbReference type="InterPro" id="IPR007016">
    <property type="entry name" value="O-antigen_ligase-rel_domated"/>
</dbReference>
<dbReference type="AlphaFoldDB" id="A0A850EJP6"/>
<evidence type="ECO:0000256" key="4">
    <source>
        <dbReference type="ARBA" id="ARBA00023136"/>
    </source>
</evidence>
<feature type="transmembrane region" description="Helical" evidence="5">
    <location>
        <begin position="543"/>
        <end position="561"/>
    </location>
</feature>
<proteinExistence type="predicted"/>
<dbReference type="Gene3D" id="1.25.40.10">
    <property type="entry name" value="Tetratricopeptide repeat domain"/>
    <property type="match status" value="1"/>
</dbReference>
<protein>
    <submittedName>
        <fullName evidence="7">O-antigen ligase family protein</fullName>
    </submittedName>
</protein>
<dbReference type="Proteomes" id="UP000564806">
    <property type="component" value="Unassembled WGS sequence"/>
</dbReference>
<keyword evidence="8" id="KW-1185">Reference proteome</keyword>
<comment type="subcellular location">
    <subcellularLocation>
        <location evidence="1">Membrane</location>
        <topology evidence="1">Multi-pass membrane protein</topology>
    </subcellularLocation>
</comment>
<dbReference type="SUPFAM" id="SSF48452">
    <property type="entry name" value="TPR-like"/>
    <property type="match status" value="1"/>
</dbReference>
<feature type="transmembrane region" description="Helical" evidence="5">
    <location>
        <begin position="308"/>
        <end position="327"/>
    </location>
</feature>
<dbReference type="RefSeq" id="WP_175371718.1">
    <property type="nucleotide sequence ID" value="NZ_JABWCS010000207.1"/>
</dbReference>
<evidence type="ECO:0000256" key="3">
    <source>
        <dbReference type="ARBA" id="ARBA00022989"/>
    </source>
</evidence>
<feature type="transmembrane region" description="Helical" evidence="5">
    <location>
        <begin position="109"/>
        <end position="127"/>
    </location>
</feature>
<gene>
    <name evidence="7" type="ORF">HPT30_12495</name>
</gene>
<keyword evidence="7" id="KW-0436">Ligase</keyword>
<evidence type="ECO:0000256" key="5">
    <source>
        <dbReference type="SAM" id="Phobius"/>
    </source>
</evidence>
<feature type="domain" description="O-antigen ligase-related" evidence="6">
    <location>
        <begin position="349"/>
        <end position="468"/>
    </location>
</feature>
<organism evidence="7 8">
    <name type="scientific">Paenibacillus agri</name>
    <dbReference type="NCBI Taxonomy" id="2744309"/>
    <lineage>
        <taxon>Bacteria</taxon>
        <taxon>Bacillati</taxon>
        <taxon>Bacillota</taxon>
        <taxon>Bacilli</taxon>
        <taxon>Bacillales</taxon>
        <taxon>Paenibacillaceae</taxon>
        <taxon>Paenibacillus</taxon>
    </lineage>
</organism>
<feature type="transmembrane region" description="Helical" evidence="5">
    <location>
        <begin position="139"/>
        <end position="160"/>
    </location>
</feature>
<evidence type="ECO:0000256" key="1">
    <source>
        <dbReference type="ARBA" id="ARBA00004141"/>
    </source>
</evidence>
<keyword evidence="3 5" id="KW-1133">Transmembrane helix</keyword>
<dbReference type="GO" id="GO:0016874">
    <property type="term" value="F:ligase activity"/>
    <property type="evidence" value="ECO:0007669"/>
    <property type="project" value="UniProtKB-KW"/>
</dbReference>
<dbReference type="Pfam" id="PF04932">
    <property type="entry name" value="Wzy_C"/>
    <property type="match status" value="1"/>
</dbReference>
<keyword evidence="4 5" id="KW-0472">Membrane</keyword>
<feature type="transmembrane region" description="Helical" evidence="5">
    <location>
        <begin position="12"/>
        <end position="35"/>
    </location>
</feature>
<evidence type="ECO:0000313" key="7">
    <source>
        <dbReference type="EMBL" id="NUU61168.1"/>
    </source>
</evidence>
<feature type="transmembrane region" description="Helical" evidence="5">
    <location>
        <begin position="339"/>
        <end position="361"/>
    </location>
</feature>
<evidence type="ECO:0000256" key="2">
    <source>
        <dbReference type="ARBA" id="ARBA00022692"/>
    </source>
</evidence>
<feature type="transmembrane region" description="Helical" evidence="5">
    <location>
        <begin position="504"/>
        <end position="522"/>
    </location>
</feature>
<comment type="caution">
    <text evidence="7">The sequence shown here is derived from an EMBL/GenBank/DDBJ whole genome shotgun (WGS) entry which is preliminary data.</text>
</comment>
<feature type="transmembrane region" description="Helical" evidence="5">
    <location>
        <begin position="373"/>
        <end position="394"/>
    </location>
</feature>
<reference evidence="7" key="1">
    <citation type="submission" date="2020-06" db="EMBL/GenBank/DDBJ databases">
        <title>Paenibacillus sp. nov., isolated from soil.</title>
        <authorList>
            <person name="Seo Y.L."/>
        </authorList>
    </citation>
    <scope>NUCLEOTIDE SEQUENCE [LARGE SCALE GENOMIC DNA]</scope>
    <source>
        <strain evidence="7">JW14</strain>
    </source>
</reference>
<feature type="transmembrane region" description="Helical" evidence="5">
    <location>
        <begin position="481"/>
        <end position="498"/>
    </location>
</feature>
<dbReference type="PROSITE" id="PS51257">
    <property type="entry name" value="PROKAR_LIPOPROTEIN"/>
    <property type="match status" value="1"/>
</dbReference>
<feature type="transmembrane region" description="Helical" evidence="5">
    <location>
        <begin position="75"/>
        <end position="97"/>
    </location>
</feature>
<evidence type="ECO:0000259" key="6">
    <source>
        <dbReference type="Pfam" id="PF04932"/>
    </source>
</evidence>
<keyword evidence="2 5" id="KW-0812">Transmembrane</keyword>
<sequence length="748" mass="82145">MINNQHKILMQTMFSYLCVAMVVSAGIAACLLRGFFFTREIYFFLTIWFVLCGLLLSLKLVLLGSVGSRANNEAAMIYIVLPAPVVILCLYGIHWLRGPLSAQANFDEMLRWALYASFALIAYSSAGSKGAARLLRASWHGLGVTLCLSALLPLCTGLTLPFNVAYTSAPDVSVTGARLAGLLQYPNTFGAVMAVFLLERLFAVASGYGIAGSGAALQRGSRLFSHEVKLLRQQRLFTYAARLLRKLPLFPHAAKLQCQQRLFSYTAKLQRQLPLFPYATALLLSESRGAWLAAACACAAVLALKRRLIAPLLLTGAAPVACAALFYRQLAAAGLAVKPLPGLLLLAGCWAGAVLAGLWLERRWHSTAGRSRAALLALAAAGWTAGGTAVLMYMSARITGPSSTVAARGLLYRDALRLAGEALWLGRGGGTWRNMYLAIQSRPYVGSQTHNGYLDLLLNLGGVGLAVVLVLLLATACSLRATPHLLAPFLVLVLHSAVDFDWSYGLVWLLLFWLPALAVSPREGMAVSLRPMPYSLLRKHSRWIAGGLVCSLLLMLGLSSFRADRGALLYRAALYAPRPAEKVRLLEQSMNWNPRSTETRLELSRLVPDRQREALLRTGLQESPDHAGLNWEMAELYMEKNEPEAAVYWIRKALQSDTYNYFKWTKAIEGIWELGHNKFQTGDKEDAVRIAVTGMELLQQYRFLELHSGGKGNDRHFRMTARAEVAGQKLQWLATKSQQVARKNPPNP</sequence>
<dbReference type="GO" id="GO:0016020">
    <property type="term" value="C:membrane"/>
    <property type="evidence" value="ECO:0007669"/>
    <property type="project" value="UniProtKB-SubCell"/>
</dbReference>
<dbReference type="PANTHER" id="PTHR37422">
    <property type="entry name" value="TEICHURONIC ACID BIOSYNTHESIS PROTEIN TUAE"/>
    <property type="match status" value="1"/>
</dbReference>
<dbReference type="EMBL" id="JABWCS010000207">
    <property type="protein sequence ID" value="NUU61168.1"/>
    <property type="molecule type" value="Genomic_DNA"/>
</dbReference>
<dbReference type="PANTHER" id="PTHR37422:SF21">
    <property type="entry name" value="EXOQ-LIKE PROTEIN"/>
    <property type="match status" value="1"/>
</dbReference>
<feature type="transmembrane region" description="Helical" evidence="5">
    <location>
        <begin position="41"/>
        <end position="63"/>
    </location>
</feature>